<accession>A0ABY4IMQ7</accession>
<dbReference type="Pfam" id="PF01547">
    <property type="entry name" value="SBP_bac_1"/>
    <property type="match status" value="1"/>
</dbReference>
<gene>
    <name evidence="2" type="ORF">KV396_05225</name>
</gene>
<reference evidence="2 3" key="1">
    <citation type="submission" date="2021-06" db="EMBL/GenBank/DDBJ databases">
        <title>Genome-based taxonomic framework of Microbacterium strains isolated from marine environment, the description of four new species and reclassification of four preexisting species.</title>
        <authorList>
            <person name="Lee S.D."/>
            <person name="Kim S.-M."/>
            <person name="Byeon Y.-S."/>
            <person name="Yang H.L."/>
            <person name="Kim I.S."/>
        </authorList>
    </citation>
    <scope>NUCLEOTIDE SEQUENCE [LARGE SCALE GENOMIC DNA]</scope>
    <source>
        <strain evidence="2 3">SSW1-36</strain>
    </source>
</reference>
<evidence type="ECO:0000313" key="3">
    <source>
        <dbReference type="Proteomes" id="UP000831963"/>
    </source>
</evidence>
<organism evidence="2 3">
    <name type="scientific">Microbacterium galbinum</name>
    <dbReference type="NCBI Taxonomy" id="2851646"/>
    <lineage>
        <taxon>Bacteria</taxon>
        <taxon>Bacillati</taxon>
        <taxon>Actinomycetota</taxon>
        <taxon>Actinomycetes</taxon>
        <taxon>Micrococcales</taxon>
        <taxon>Microbacteriaceae</taxon>
        <taxon>Microbacterium</taxon>
    </lineage>
</organism>
<dbReference type="InterPro" id="IPR006059">
    <property type="entry name" value="SBP"/>
</dbReference>
<dbReference type="PROSITE" id="PS51257">
    <property type="entry name" value="PROKAR_LIPOPROTEIN"/>
    <property type="match status" value="1"/>
</dbReference>
<feature type="signal peptide" evidence="1">
    <location>
        <begin position="1"/>
        <end position="20"/>
    </location>
</feature>
<evidence type="ECO:0000313" key="2">
    <source>
        <dbReference type="EMBL" id="UPL13912.1"/>
    </source>
</evidence>
<dbReference type="EMBL" id="CP078077">
    <property type="protein sequence ID" value="UPL13912.1"/>
    <property type="molecule type" value="Genomic_DNA"/>
</dbReference>
<dbReference type="InterPro" id="IPR050490">
    <property type="entry name" value="Bact_solute-bd_prot1"/>
</dbReference>
<dbReference type="Proteomes" id="UP000831963">
    <property type="component" value="Chromosome"/>
</dbReference>
<name>A0ABY4IMQ7_9MICO</name>
<dbReference type="PANTHER" id="PTHR43649:SF12">
    <property type="entry name" value="DIACETYLCHITOBIOSE BINDING PROTEIN DASA"/>
    <property type="match status" value="1"/>
</dbReference>
<protein>
    <submittedName>
        <fullName evidence="2">Carbohydrate ABC transporter substrate-binding protein</fullName>
    </submittedName>
</protein>
<evidence type="ECO:0000256" key="1">
    <source>
        <dbReference type="SAM" id="SignalP"/>
    </source>
</evidence>
<dbReference type="SUPFAM" id="SSF53850">
    <property type="entry name" value="Periplasmic binding protein-like II"/>
    <property type="match status" value="1"/>
</dbReference>
<dbReference type="PANTHER" id="PTHR43649">
    <property type="entry name" value="ARABINOSE-BINDING PROTEIN-RELATED"/>
    <property type="match status" value="1"/>
</dbReference>
<feature type="chain" id="PRO_5047272425" evidence="1">
    <location>
        <begin position="21"/>
        <end position="442"/>
    </location>
</feature>
<keyword evidence="1" id="KW-0732">Signal</keyword>
<keyword evidence="3" id="KW-1185">Reference proteome</keyword>
<sequence>MKKKTIAGAVAMIASVSLIAGCSGAGGQDAGSGDTLKVAAFEGGYGAEMYADVVAAFEKANPDIDVELVTSKTLAQELTPQVAAGDYPDVVVLGQGAKEGFTEGFIRDRGLEDLSDVLDLTVPGEDVTVGEKLTEGIVGNLNTNPYGDDSVYLLPMFASPTGLVYDQGLLDAHGWEVPTDFDEFFALGEAAKAEGISLFTYPTAGYLDSYFFSLLAAAGGEDFYSDVMTYEEDVWMQPEAREVLELTTELLTEYTAPTTVGYANGQDFTKNQQTILDGTAIFMPNGTWIANEMADAPRSDGFTWGLTAVPAPEAGGERYLTTFVESAWVPAEATHKEEAKTFLAFLYSDEAAEIFAATGAIQPIVGLADGLTGDSAEFYAGYSGDGVKALVGSFAATTPVPGVDLKATLFDSANSVISGTMSLDEWQAAVNDASNKLGAAAQ</sequence>
<dbReference type="Gene3D" id="3.40.190.10">
    <property type="entry name" value="Periplasmic binding protein-like II"/>
    <property type="match status" value="1"/>
</dbReference>
<proteinExistence type="predicted"/>
<dbReference type="InterPro" id="IPR022387">
    <property type="entry name" value="Bind_CPR0540"/>
</dbReference>
<dbReference type="NCBIfam" id="TIGR03850">
    <property type="entry name" value="bind_CPR_0540"/>
    <property type="match status" value="1"/>
</dbReference>
<dbReference type="RefSeq" id="WP_247957083.1">
    <property type="nucleotide sequence ID" value="NZ_CP078077.1"/>
</dbReference>